<name>X1RBB7_9ZZZZ</name>
<dbReference type="EMBL" id="BARW01006587">
    <property type="protein sequence ID" value="GAI78017.1"/>
    <property type="molecule type" value="Genomic_DNA"/>
</dbReference>
<reference evidence="1" key="1">
    <citation type="journal article" date="2014" name="Front. Microbiol.">
        <title>High frequency of phylogenetically diverse reductive dehalogenase-homologous genes in deep subseafloor sedimentary metagenomes.</title>
        <authorList>
            <person name="Kawai M."/>
            <person name="Futagami T."/>
            <person name="Toyoda A."/>
            <person name="Takaki Y."/>
            <person name="Nishi S."/>
            <person name="Hori S."/>
            <person name="Arai W."/>
            <person name="Tsubouchi T."/>
            <person name="Morono Y."/>
            <person name="Uchiyama I."/>
            <person name="Ito T."/>
            <person name="Fujiyama A."/>
            <person name="Inagaki F."/>
            <person name="Takami H."/>
        </authorList>
    </citation>
    <scope>NUCLEOTIDE SEQUENCE</scope>
    <source>
        <strain evidence="1">Expedition CK06-06</strain>
    </source>
</reference>
<gene>
    <name evidence="1" type="ORF">S12H4_13842</name>
</gene>
<sequence length="137" mass="14991">MGVSDVLKHTELADKEVARVIDHADESVVNAKIADGIIDLTKKATYVPVNKAGDTMTGDLLPDPTDAHDFGSAAKRWRNLHLGGEVYSDNTVPGRITIPSSIFGKFTDPPHRGRVRHRVRAGVHRRQGHGVLQLLRS</sequence>
<organism evidence="1">
    <name type="scientific">marine sediment metagenome</name>
    <dbReference type="NCBI Taxonomy" id="412755"/>
    <lineage>
        <taxon>unclassified sequences</taxon>
        <taxon>metagenomes</taxon>
        <taxon>ecological metagenomes</taxon>
    </lineage>
</organism>
<evidence type="ECO:0000313" key="1">
    <source>
        <dbReference type="EMBL" id="GAI78017.1"/>
    </source>
</evidence>
<feature type="non-terminal residue" evidence="1">
    <location>
        <position position="137"/>
    </location>
</feature>
<dbReference type="AlphaFoldDB" id="X1RBB7"/>
<accession>X1RBB7</accession>
<protein>
    <submittedName>
        <fullName evidence="1">Uncharacterized protein</fullName>
    </submittedName>
</protein>
<comment type="caution">
    <text evidence="1">The sequence shown here is derived from an EMBL/GenBank/DDBJ whole genome shotgun (WGS) entry which is preliminary data.</text>
</comment>
<proteinExistence type="predicted"/>